<keyword evidence="2" id="KW-0732">Signal</keyword>
<dbReference type="AlphaFoldDB" id="A0A1G9HVL6"/>
<dbReference type="PANTHER" id="PTHR48081:SF6">
    <property type="entry name" value="PEPTIDASE S9 PROLYL OLIGOPEPTIDASE CATALYTIC DOMAIN-CONTAINING PROTEIN"/>
    <property type="match status" value="1"/>
</dbReference>
<dbReference type="PANTHER" id="PTHR48081">
    <property type="entry name" value="AB HYDROLASE SUPERFAMILY PROTEIN C4A8.06C"/>
    <property type="match status" value="1"/>
</dbReference>
<evidence type="ECO:0000313" key="5">
    <source>
        <dbReference type="Proteomes" id="UP000198901"/>
    </source>
</evidence>
<dbReference type="SUPFAM" id="SSF53474">
    <property type="entry name" value="alpha/beta-Hydrolases"/>
    <property type="match status" value="1"/>
</dbReference>
<sequence length="299" mass="33225">MLKPLATALLLAAPLCSVAQQILPLYPGPVPNATSYQMKEISVVKDGRVQYYQKVSRPTLTVFLPPKEKNARTGVVIFPGGGYVSESYEGEGVKIAETFVRQGIAAFVVKYRLPSDSIMVDKSIGPLQDAQQAIRTVRENAGKWGLDRIGIMGFSAGGHLASTLATHYRESLIGDVAGISLRPDFQILIYPVISMSETLSHKGSRTALLGQKPAPELIERFSNEWHVNHDTPPAYITHTGDDRVVDVDNTLAFYEALRHHHVPAEVHLYPKGDHGFVLKLPTDEWMQPIFLWMRTNKWL</sequence>
<dbReference type="OrthoDB" id="9794725at2"/>
<dbReference type="GO" id="GO:0016787">
    <property type="term" value="F:hydrolase activity"/>
    <property type="evidence" value="ECO:0007669"/>
    <property type="project" value="UniProtKB-KW"/>
</dbReference>
<reference evidence="4 5" key="1">
    <citation type="submission" date="2016-10" db="EMBL/GenBank/DDBJ databases">
        <authorList>
            <person name="de Groot N.N."/>
        </authorList>
    </citation>
    <scope>NUCLEOTIDE SEQUENCE [LARGE SCALE GENOMIC DNA]</scope>
    <source>
        <strain evidence="4 5">DSM 21668</strain>
    </source>
</reference>
<feature type="signal peptide" evidence="2">
    <location>
        <begin position="1"/>
        <end position="19"/>
    </location>
</feature>
<dbReference type="EMBL" id="FNGS01000001">
    <property type="protein sequence ID" value="SDL16734.1"/>
    <property type="molecule type" value="Genomic_DNA"/>
</dbReference>
<evidence type="ECO:0000256" key="2">
    <source>
        <dbReference type="SAM" id="SignalP"/>
    </source>
</evidence>
<dbReference type="RefSeq" id="WP_093196637.1">
    <property type="nucleotide sequence ID" value="NZ_FNGS01000001.1"/>
</dbReference>
<name>A0A1G9HVL6_9BACT</name>
<dbReference type="Proteomes" id="UP000198901">
    <property type="component" value="Unassembled WGS sequence"/>
</dbReference>
<organism evidence="4 5">
    <name type="scientific">Siphonobacter aquaeclarae</name>
    <dbReference type="NCBI Taxonomy" id="563176"/>
    <lineage>
        <taxon>Bacteria</taxon>
        <taxon>Pseudomonadati</taxon>
        <taxon>Bacteroidota</taxon>
        <taxon>Cytophagia</taxon>
        <taxon>Cytophagales</taxon>
        <taxon>Cytophagaceae</taxon>
        <taxon>Siphonobacter</taxon>
    </lineage>
</organism>
<accession>A0A1G9HVL6</accession>
<protein>
    <submittedName>
        <fullName evidence="4">Acetyl esterase/lipase</fullName>
    </submittedName>
</protein>
<dbReference type="STRING" id="563176.SAMN04488090_0216"/>
<dbReference type="InterPro" id="IPR050300">
    <property type="entry name" value="GDXG_lipolytic_enzyme"/>
</dbReference>
<evidence type="ECO:0000256" key="1">
    <source>
        <dbReference type="ARBA" id="ARBA00022801"/>
    </source>
</evidence>
<feature type="chain" id="PRO_5011501233" evidence="2">
    <location>
        <begin position="20"/>
        <end position="299"/>
    </location>
</feature>
<gene>
    <name evidence="4" type="ORF">SAMN04488090_0216</name>
</gene>
<proteinExistence type="predicted"/>
<dbReference type="Pfam" id="PF20434">
    <property type="entry name" value="BD-FAE"/>
    <property type="match status" value="1"/>
</dbReference>
<dbReference type="InterPro" id="IPR029058">
    <property type="entry name" value="AB_hydrolase_fold"/>
</dbReference>
<dbReference type="Gene3D" id="3.40.50.1820">
    <property type="entry name" value="alpha/beta hydrolase"/>
    <property type="match status" value="1"/>
</dbReference>
<keyword evidence="5" id="KW-1185">Reference proteome</keyword>
<evidence type="ECO:0000259" key="3">
    <source>
        <dbReference type="Pfam" id="PF20434"/>
    </source>
</evidence>
<dbReference type="InterPro" id="IPR049492">
    <property type="entry name" value="BD-FAE-like_dom"/>
</dbReference>
<evidence type="ECO:0000313" key="4">
    <source>
        <dbReference type="EMBL" id="SDL16734.1"/>
    </source>
</evidence>
<keyword evidence="1" id="KW-0378">Hydrolase</keyword>
<feature type="domain" description="BD-FAE-like" evidence="3">
    <location>
        <begin position="61"/>
        <end position="257"/>
    </location>
</feature>